<keyword evidence="3" id="KW-1185">Reference proteome</keyword>
<feature type="chain" id="PRO_5022208765" evidence="1">
    <location>
        <begin position="19"/>
        <end position="215"/>
    </location>
</feature>
<keyword evidence="1" id="KW-0732">Signal</keyword>
<organism evidence="2 3">
    <name type="scientific">Sphingomonas suaedae</name>
    <dbReference type="NCBI Taxonomy" id="2599297"/>
    <lineage>
        <taxon>Bacteria</taxon>
        <taxon>Pseudomonadati</taxon>
        <taxon>Pseudomonadota</taxon>
        <taxon>Alphaproteobacteria</taxon>
        <taxon>Sphingomonadales</taxon>
        <taxon>Sphingomonadaceae</taxon>
        <taxon>Sphingomonas</taxon>
    </lineage>
</organism>
<dbReference type="EMBL" id="CP042239">
    <property type="protein sequence ID" value="QDX24909.1"/>
    <property type="molecule type" value="Genomic_DNA"/>
</dbReference>
<feature type="signal peptide" evidence="1">
    <location>
        <begin position="1"/>
        <end position="18"/>
    </location>
</feature>
<evidence type="ECO:0000313" key="3">
    <source>
        <dbReference type="Proteomes" id="UP000318055"/>
    </source>
</evidence>
<reference evidence="2 3" key="1">
    <citation type="submission" date="2019-07" db="EMBL/GenBank/DDBJ databases">
        <title>Sphingomonas alkalisoli sp. nov., isolated from rhizosphere soil of Suaedae salsa.</title>
        <authorList>
            <person name="Zhang H."/>
            <person name="Xu L."/>
            <person name="Zhang J.-X."/>
            <person name="Sun J.-Q."/>
        </authorList>
    </citation>
    <scope>NUCLEOTIDE SEQUENCE [LARGE SCALE GENOMIC DNA]</scope>
    <source>
        <strain evidence="2 3">XS-10</strain>
    </source>
</reference>
<dbReference type="RefSeq" id="WP_145844570.1">
    <property type="nucleotide sequence ID" value="NZ_CP042239.1"/>
</dbReference>
<name>A0A518RBV6_9SPHN</name>
<protein>
    <submittedName>
        <fullName evidence="2">Uncharacterized protein</fullName>
    </submittedName>
</protein>
<dbReference type="AlphaFoldDB" id="A0A518RBV6"/>
<evidence type="ECO:0000313" key="2">
    <source>
        <dbReference type="EMBL" id="QDX24909.1"/>
    </source>
</evidence>
<evidence type="ECO:0000256" key="1">
    <source>
        <dbReference type="SAM" id="SignalP"/>
    </source>
</evidence>
<proteinExistence type="predicted"/>
<sequence length="215" mass="23535">MFTRVALAACLIVTPAWACSVRPGYRVPNTLQLAQAADLIVLARVDDAQPGDSPSDSHLMVRPTHLLKGDALPEALMLDGWLEGTGAEGEKILAATRSDPAELARPNPDALTGGCTRYIFARGMTLLLFYARGETGWRFMGYPFARVSEDVATPDSRWVQAVREYIEIAKLPASARRDAMRERATELAKGDADQRAIAADMRRLMDDKGAFTLIE</sequence>
<dbReference type="KEGG" id="ssua:FPZ54_01935"/>
<gene>
    <name evidence="2" type="ORF">FPZ54_01935</name>
</gene>
<accession>A0A518RBV6</accession>
<dbReference type="OrthoDB" id="7185422at2"/>
<dbReference type="Proteomes" id="UP000318055">
    <property type="component" value="Chromosome"/>
</dbReference>